<gene>
    <name evidence="6" type="ORF">RM530_10420</name>
</gene>
<feature type="region of interest" description="Disordered" evidence="3">
    <location>
        <begin position="26"/>
        <end position="73"/>
    </location>
</feature>
<evidence type="ECO:0000313" key="6">
    <source>
        <dbReference type="EMBL" id="MDT0497775.1"/>
    </source>
</evidence>
<evidence type="ECO:0000256" key="4">
    <source>
        <dbReference type="SAM" id="SignalP"/>
    </source>
</evidence>
<dbReference type="EMBL" id="JAVRIC010000013">
    <property type="protein sequence ID" value="MDT0497775.1"/>
    <property type="molecule type" value="Genomic_DNA"/>
</dbReference>
<sequence>MLKQFRILWISLSLLAAFLISACDSPTGPADPGEPDTPMEQPAPEPAPTPAPAAPKPAPAPAPKPQAAAPAPAPVCADCGSVSSIEPVTEKGAGSGGGALAGAVVGGVVGHQFGGGKGKDLATVAGAIGGAMAGHEVEKRVRSTSYYRVTVAMEAGGTRVVEVTDPAGLSVGSKVRIVGENLQLM</sequence>
<evidence type="ECO:0000256" key="3">
    <source>
        <dbReference type="SAM" id="MobiDB-lite"/>
    </source>
</evidence>
<proteinExistence type="predicted"/>
<keyword evidence="4" id="KW-0732">Signal</keyword>
<evidence type="ECO:0000256" key="2">
    <source>
        <dbReference type="ARBA" id="ARBA00023136"/>
    </source>
</evidence>
<dbReference type="InterPro" id="IPR008816">
    <property type="entry name" value="Gly_zipper_2TM_dom"/>
</dbReference>
<dbReference type="PANTHER" id="PTHR35603:SF2">
    <property type="entry name" value="OUTER MEMBRANE LIPOPROTEIN"/>
    <property type="match status" value="1"/>
</dbReference>
<dbReference type="Proteomes" id="UP001254608">
    <property type="component" value="Unassembled WGS sequence"/>
</dbReference>
<feature type="signal peptide" evidence="4">
    <location>
        <begin position="1"/>
        <end position="22"/>
    </location>
</feature>
<comment type="subcellular location">
    <subcellularLocation>
        <location evidence="1">Membrane</location>
    </subcellularLocation>
</comment>
<evidence type="ECO:0000259" key="5">
    <source>
        <dbReference type="Pfam" id="PF05433"/>
    </source>
</evidence>
<feature type="domain" description="Glycine zipper 2TM" evidence="5">
    <location>
        <begin position="97"/>
        <end position="138"/>
    </location>
</feature>
<dbReference type="InterPro" id="IPR051407">
    <property type="entry name" value="Bact_OM_lipoprot/Surf_antigen"/>
</dbReference>
<name>A0ABU2WIS5_9GAMM</name>
<evidence type="ECO:0000313" key="7">
    <source>
        <dbReference type="Proteomes" id="UP001254608"/>
    </source>
</evidence>
<feature type="chain" id="PRO_5046392873" evidence="4">
    <location>
        <begin position="23"/>
        <end position="185"/>
    </location>
</feature>
<dbReference type="RefSeq" id="WP_311365166.1">
    <property type="nucleotide sequence ID" value="NZ_JAVRIC010000013.1"/>
</dbReference>
<feature type="compositionally biased region" description="Pro residues" evidence="3">
    <location>
        <begin position="41"/>
        <end position="64"/>
    </location>
</feature>
<keyword evidence="2" id="KW-0472">Membrane</keyword>
<protein>
    <submittedName>
        <fullName evidence="6">Glycine zipper 2TM domain-containing protein</fullName>
    </submittedName>
</protein>
<comment type="caution">
    <text evidence="6">The sequence shown here is derived from an EMBL/GenBank/DDBJ whole genome shotgun (WGS) entry which is preliminary data.</text>
</comment>
<dbReference type="PANTHER" id="PTHR35603">
    <property type="match status" value="1"/>
</dbReference>
<reference evidence="6 7" key="1">
    <citation type="submission" date="2023-09" db="EMBL/GenBank/DDBJ databases">
        <authorList>
            <person name="Rey-Velasco X."/>
        </authorList>
    </citation>
    <scope>NUCLEOTIDE SEQUENCE [LARGE SCALE GENOMIC DNA]</scope>
    <source>
        <strain evidence="6 7">W345</strain>
    </source>
</reference>
<dbReference type="Pfam" id="PF05433">
    <property type="entry name" value="Rick_17kDa_Anti"/>
    <property type="match status" value="1"/>
</dbReference>
<keyword evidence="7" id="KW-1185">Reference proteome</keyword>
<evidence type="ECO:0000256" key="1">
    <source>
        <dbReference type="ARBA" id="ARBA00004370"/>
    </source>
</evidence>
<organism evidence="6 7">
    <name type="scientific">Banduia mediterranea</name>
    <dbReference type="NCBI Taxonomy" id="3075609"/>
    <lineage>
        <taxon>Bacteria</taxon>
        <taxon>Pseudomonadati</taxon>
        <taxon>Pseudomonadota</taxon>
        <taxon>Gammaproteobacteria</taxon>
        <taxon>Nevskiales</taxon>
        <taxon>Algiphilaceae</taxon>
        <taxon>Banduia</taxon>
    </lineage>
</organism>
<dbReference type="PROSITE" id="PS51257">
    <property type="entry name" value="PROKAR_LIPOPROTEIN"/>
    <property type="match status" value="1"/>
</dbReference>
<accession>A0ABU2WIS5</accession>